<evidence type="ECO:0000313" key="1">
    <source>
        <dbReference type="EMBL" id="KAK9507765.1"/>
    </source>
</evidence>
<keyword evidence="2" id="KW-1185">Reference proteome</keyword>
<reference evidence="1 2" key="1">
    <citation type="submission" date="2022-12" db="EMBL/GenBank/DDBJ databases">
        <title>Chromosome-level genome assembly of true bugs.</title>
        <authorList>
            <person name="Ma L."/>
            <person name="Li H."/>
        </authorList>
    </citation>
    <scope>NUCLEOTIDE SEQUENCE [LARGE SCALE GENOMIC DNA]</scope>
    <source>
        <strain evidence="1">Lab_2022b</strain>
    </source>
</reference>
<sequence>MSLSFYDCVMGLGFLTNPIGGLDKGCVSKGLNTVLQQPRVSARNIAILSTLFTTLTTPWITSNTMYYTRFLATTMN</sequence>
<organism evidence="1 2">
    <name type="scientific">Rhynocoris fuscipes</name>
    <dbReference type="NCBI Taxonomy" id="488301"/>
    <lineage>
        <taxon>Eukaryota</taxon>
        <taxon>Metazoa</taxon>
        <taxon>Ecdysozoa</taxon>
        <taxon>Arthropoda</taxon>
        <taxon>Hexapoda</taxon>
        <taxon>Insecta</taxon>
        <taxon>Pterygota</taxon>
        <taxon>Neoptera</taxon>
        <taxon>Paraneoptera</taxon>
        <taxon>Hemiptera</taxon>
        <taxon>Heteroptera</taxon>
        <taxon>Panheteroptera</taxon>
        <taxon>Cimicomorpha</taxon>
        <taxon>Reduviidae</taxon>
        <taxon>Harpactorinae</taxon>
        <taxon>Harpactorini</taxon>
        <taxon>Rhynocoris</taxon>
    </lineage>
</organism>
<gene>
    <name evidence="1" type="ORF">O3M35_007545</name>
</gene>
<proteinExistence type="predicted"/>
<protein>
    <submittedName>
        <fullName evidence="1">Uncharacterized protein</fullName>
    </submittedName>
</protein>
<dbReference type="EMBL" id="JAPXFL010000004">
    <property type="protein sequence ID" value="KAK9507765.1"/>
    <property type="molecule type" value="Genomic_DNA"/>
</dbReference>
<dbReference type="Proteomes" id="UP001461498">
    <property type="component" value="Unassembled WGS sequence"/>
</dbReference>
<evidence type="ECO:0000313" key="2">
    <source>
        <dbReference type="Proteomes" id="UP001461498"/>
    </source>
</evidence>
<name>A0AAW1DH67_9HEMI</name>
<dbReference type="AlphaFoldDB" id="A0AAW1DH67"/>
<accession>A0AAW1DH67</accession>
<comment type="caution">
    <text evidence="1">The sequence shown here is derived from an EMBL/GenBank/DDBJ whole genome shotgun (WGS) entry which is preliminary data.</text>
</comment>